<feature type="transmembrane region" description="Helical" evidence="7">
    <location>
        <begin position="9"/>
        <end position="28"/>
    </location>
</feature>
<keyword evidence="2" id="KW-1003">Cell membrane</keyword>
<sequence length="148" mass="15816">MEKKRLPFVLYRILAYATGILLLLLTFVSMPAKYLIGETARFSLVGAPAGAGGLFGEESVLMPVVAIPHGYVYMAYVVVVLWLALDRRWSALRTVGVALAGTIPFAGLIIEHRLAKADKSEQVTRTAPDRPSGAGASGAAQEVRATDT</sequence>
<dbReference type="Pfam" id="PF12823">
    <property type="entry name" value="DUF3817"/>
    <property type="match status" value="1"/>
</dbReference>
<keyword evidence="5 7" id="KW-0472">Membrane</keyword>
<evidence type="ECO:0000256" key="3">
    <source>
        <dbReference type="ARBA" id="ARBA00022692"/>
    </source>
</evidence>
<evidence type="ECO:0000256" key="4">
    <source>
        <dbReference type="ARBA" id="ARBA00022989"/>
    </source>
</evidence>
<keyword evidence="3 7" id="KW-0812">Transmembrane</keyword>
<feature type="domain" description="DUF3817" evidence="8">
    <location>
        <begin position="10"/>
        <end position="115"/>
    </location>
</feature>
<dbReference type="AlphaFoldDB" id="A0A4V0ZJ28"/>
<feature type="transmembrane region" description="Helical" evidence="7">
    <location>
        <begin position="91"/>
        <end position="110"/>
    </location>
</feature>
<reference evidence="9 10" key="1">
    <citation type="submission" date="2019-02" db="EMBL/GenBank/DDBJ databases">
        <authorList>
            <person name="Khodamoradi S."/>
            <person name="Hahnke R.L."/>
            <person name="Kaempfer P."/>
            <person name="Schumann P."/>
            <person name="Rohde M."/>
            <person name="Steinert M."/>
            <person name="Luzhetskyy A."/>
            <person name="Wink J."/>
            <person name="Ruckert C."/>
        </authorList>
    </citation>
    <scope>NUCLEOTIDE SEQUENCE [LARGE SCALE GENOMIC DNA]</scope>
    <source>
        <strain evidence="9 10">M2</strain>
    </source>
</reference>
<dbReference type="InterPro" id="IPR023845">
    <property type="entry name" value="DUF3817_TM"/>
</dbReference>
<protein>
    <recommendedName>
        <fullName evidence="8">DUF3817 domain-containing protein</fullName>
    </recommendedName>
</protein>
<name>A0A4V0ZJ28_9ACTN</name>
<keyword evidence="10" id="KW-1185">Reference proteome</keyword>
<feature type="region of interest" description="Disordered" evidence="6">
    <location>
        <begin position="119"/>
        <end position="148"/>
    </location>
</feature>
<dbReference type="KEGG" id="strr:EKD16_01075"/>
<dbReference type="OrthoDB" id="9342687at2"/>
<dbReference type="NCBIfam" id="TIGR03954">
    <property type="entry name" value="integ_memb_HG"/>
    <property type="match status" value="1"/>
</dbReference>
<comment type="subcellular location">
    <subcellularLocation>
        <location evidence="1">Cell membrane</location>
        <topology evidence="1">Multi-pass membrane protein</topology>
    </subcellularLocation>
</comment>
<dbReference type="RefSeq" id="WP_131096646.1">
    <property type="nucleotide sequence ID" value="NZ_CP036455.1"/>
</dbReference>
<evidence type="ECO:0000313" key="9">
    <source>
        <dbReference type="EMBL" id="QBI52032.1"/>
    </source>
</evidence>
<evidence type="ECO:0000256" key="5">
    <source>
        <dbReference type="ARBA" id="ARBA00023136"/>
    </source>
</evidence>
<evidence type="ECO:0000313" key="10">
    <source>
        <dbReference type="Proteomes" id="UP000292235"/>
    </source>
</evidence>
<evidence type="ECO:0000259" key="8">
    <source>
        <dbReference type="Pfam" id="PF12823"/>
    </source>
</evidence>
<organism evidence="9 10">
    <name type="scientific">Streptomonospora litoralis</name>
    <dbReference type="NCBI Taxonomy" id="2498135"/>
    <lineage>
        <taxon>Bacteria</taxon>
        <taxon>Bacillati</taxon>
        <taxon>Actinomycetota</taxon>
        <taxon>Actinomycetes</taxon>
        <taxon>Streptosporangiales</taxon>
        <taxon>Nocardiopsidaceae</taxon>
        <taxon>Streptomonospora</taxon>
    </lineage>
</organism>
<accession>A0A4V0ZJ28</accession>
<dbReference type="Proteomes" id="UP000292235">
    <property type="component" value="Chromosome"/>
</dbReference>
<evidence type="ECO:0000256" key="2">
    <source>
        <dbReference type="ARBA" id="ARBA00022475"/>
    </source>
</evidence>
<keyword evidence="4 7" id="KW-1133">Transmembrane helix</keyword>
<dbReference type="GO" id="GO:0005886">
    <property type="term" value="C:plasma membrane"/>
    <property type="evidence" value="ECO:0007669"/>
    <property type="project" value="UniProtKB-SubCell"/>
</dbReference>
<proteinExistence type="predicted"/>
<evidence type="ECO:0000256" key="6">
    <source>
        <dbReference type="SAM" id="MobiDB-lite"/>
    </source>
</evidence>
<feature type="transmembrane region" description="Helical" evidence="7">
    <location>
        <begin position="60"/>
        <end position="84"/>
    </location>
</feature>
<dbReference type="PANTHER" id="PTHR40077">
    <property type="entry name" value="MEMBRANE PROTEIN-RELATED"/>
    <property type="match status" value="1"/>
</dbReference>
<gene>
    <name evidence="9" type="ORF">EKD16_01075</name>
</gene>
<evidence type="ECO:0000256" key="7">
    <source>
        <dbReference type="SAM" id="Phobius"/>
    </source>
</evidence>
<evidence type="ECO:0000256" key="1">
    <source>
        <dbReference type="ARBA" id="ARBA00004651"/>
    </source>
</evidence>
<dbReference type="EMBL" id="CP036455">
    <property type="protein sequence ID" value="QBI52032.1"/>
    <property type="molecule type" value="Genomic_DNA"/>
</dbReference>
<dbReference type="PANTHER" id="PTHR40077:SF2">
    <property type="entry name" value="MEMBRANE PROTEIN"/>
    <property type="match status" value="1"/>
</dbReference>